<dbReference type="EMBL" id="MU825402">
    <property type="protein sequence ID" value="KAJ7392154.1"/>
    <property type="molecule type" value="Genomic_DNA"/>
</dbReference>
<proteinExistence type="predicted"/>
<name>A0A9X0A5U6_9CNID</name>
<dbReference type="Proteomes" id="UP001163046">
    <property type="component" value="Unassembled WGS sequence"/>
</dbReference>
<evidence type="ECO:0000313" key="3">
    <source>
        <dbReference type="Proteomes" id="UP001163046"/>
    </source>
</evidence>
<reference evidence="2" key="1">
    <citation type="submission" date="2023-01" db="EMBL/GenBank/DDBJ databases">
        <title>Genome assembly of the deep-sea coral Lophelia pertusa.</title>
        <authorList>
            <person name="Herrera S."/>
            <person name="Cordes E."/>
        </authorList>
    </citation>
    <scope>NUCLEOTIDE SEQUENCE</scope>
    <source>
        <strain evidence="2">USNM1676648</strain>
        <tissue evidence="2">Polyp</tissue>
    </source>
</reference>
<sequence>MCGCTTTAKLKLKKEVAQPDDSVSFSCHPKTKSVAYTARAQPCNVHRYALNSSPDRPAVQVKQQVLDKLTNPEKEARTERITVTVNQQNEGDRQEVKRKVMISHKEQPPARASTQETNSSTNPGRGTPPSNEVGPIRKGQHRAKDLALIGDLEGQSVKLLVDTGTCVSTIDDQLMKKIYGPHPPIWGDPTSSAAQCPSPNSSPKSYQLPQ</sequence>
<keyword evidence="3" id="KW-1185">Reference proteome</keyword>
<feature type="compositionally biased region" description="Polar residues" evidence="1">
    <location>
        <begin position="189"/>
        <end position="210"/>
    </location>
</feature>
<feature type="compositionally biased region" description="Polar residues" evidence="1">
    <location>
        <begin position="112"/>
        <end position="130"/>
    </location>
</feature>
<protein>
    <submittedName>
        <fullName evidence="2">Uncharacterized protein</fullName>
    </submittedName>
</protein>
<organism evidence="2 3">
    <name type="scientific">Desmophyllum pertusum</name>
    <dbReference type="NCBI Taxonomy" id="174260"/>
    <lineage>
        <taxon>Eukaryota</taxon>
        <taxon>Metazoa</taxon>
        <taxon>Cnidaria</taxon>
        <taxon>Anthozoa</taxon>
        <taxon>Hexacorallia</taxon>
        <taxon>Scleractinia</taxon>
        <taxon>Caryophylliina</taxon>
        <taxon>Caryophylliidae</taxon>
        <taxon>Desmophyllum</taxon>
    </lineage>
</organism>
<accession>A0A9X0A5U6</accession>
<evidence type="ECO:0000256" key="1">
    <source>
        <dbReference type="SAM" id="MobiDB-lite"/>
    </source>
</evidence>
<gene>
    <name evidence="2" type="ORF">OS493_013526</name>
</gene>
<feature type="region of interest" description="Disordered" evidence="1">
    <location>
        <begin position="103"/>
        <end position="137"/>
    </location>
</feature>
<comment type="caution">
    <text evidence="2">The sequence shown here is derived from an EMBL/GenBank/DDBJ whole genome shotgun (WGS) entry which is preliminary data.</text>
</comment>
<dbReference type="AlphaFoldDB" id="A0A9X0A5U6"/>
<evidence type="ECO:0000313" key="2">
    <source>
        <dbReference type="EMBL" id="KAJ7392154.1"/>
    </source>
</evidence>
<feature type="region of interest" description="Disordered" evidence="1">
    <location>
        <begin position="185"/>
        <end position="210"/>
    </location>
</feature>